<protein>
    <recommendedName>
        <fullName evidence="4">DUF1800 domain-containing protein</fullName>
    </recommendedName>
</protein>
<reference evidence="3" key="1">
    <citation type="journal article" date="2019" name="Int. J. Syst. Evol. Microbiol.">
        <title>The Global Catalogue of Microorganisms (GCM) 10K type strain sequencing project: providing services to taxonomists for standard genome sequencing and annotation.</title>
        <authorList>
            <consortium name="The Broad Institute Genomics Platform"/>
            <consortium name="The Broad Institute Genome Sequencing Center for Infectious Disease"/>
            <person name="Wu L."/>
            <person name="Ma J."/>
        </authorList>
    </citation>
    <scope>NUCLEOTIDE SEQUENCE [LARGE SCALE GENOMIC DNA]</scope>
    <source>
        <strain evidence="3">KCTC 22232</strain>
    </source>
</reference>
<feature type="signal peptide" evidence="1">
    <location>
        <begin position="1"/>
        <end position="27"/>
    </location>
</feature>
<organism evidence="2 3">
    <name type="scientific">Rhodanobacter panaciterrae</name>
    <dbReference type="NCBI Taxonomy" id="490572"/>
    <lineage>
        <taxon>Bacteria</taxon>
        <taxon>Pseudomonadati</taxon>
        <taxon>Pseudomonadota</taxon>
        <taxon>Gammaproteobacteria</taxon>
        <taxon>Lysobacterales</taxon>
        <taxon>Rhodanobacteraceae</taxon>
        <taxon>Rhodanobacter</taxon>
    </lineage>
</organism>
<gene>
    <name evidence="2" type="ORF">GCM10008098_15030</name>
</gene>
<evidence type="ECO:0000313" key="3">
    <source>
        <dbReference type="Proteomes" id="UP000621898"/>
    </source>
</evidence>
<sequence>MPAATTLRCRTLVLGLLWTLAPALACAGDGNPPNRLPTSTVTAKVDGLRLGDIAWLRRDSFGLDSATLARYRELGRTRFLDLQLAGADDSLPPQVAAQINHLAVISTPLAQQLADYQERAQQFKQVPAGPAKDDAKKVFQLYRRDIYQQAAQAEMLHAIYGGDQLKEQLVWFWLNHFSIYADKGPVRLFIADYEENVIRPHALGKFKDLVLATLQSPAMLVFLDNAHNVKGKTNENYARELMELHTLGVNSGYSQQDVQQLMRILTGAGLMPAKPAARRKLFAQSRPGLVRDGLFVFNPNQHDFGDKTLLGQTIKGSGYDEIAQAVDLIVRQPACAHFISQQLAEYFIADQPPTALVDAMAHTFQRTDGDIAAVMRTMLLSPEAAAIDQHKFKDPMRFLVSSMRLTYDGQPIPNAEPLVNWLRQMDEPLYGRITPDGWPLDSASWTGSGQMSKRFDFAGVIGSGRNRLFVDNSDPAVPGTPSNLPREAPALRDSALYRDAIAQGLSIATGNALNQAKSPAEWNTFLLSSPDFNYR</sequence>
<dbReference type="EMBL" id="BMXT01000001">
    <property type="protein sequence ID" value="GGY22708.1"/>
    <property type="molecule type" value="Genomic_DNA"/>
</dbReference>
<accession>A0ABQ2ZU73</accession>
<dbReference type="InterPro" id="IPR014917">
    <property type="entry name" value="DUF1800"/>
</dbReference>
<dbReference type="RefSeq" id="WP_189440502.1">
    <property type="nucleotide sequence ID" value="NZ_BMXT01000001.1"/>
</dbReference>
<keyword evidence="1" id="KW-0732">Signal</keyword>
<keyword evidence="3" id="KW-1185">Reference proteome</keyword>
<evidence type="ECO:0008006" key="4">
    <source>
        <dbReference type="Google" id="ProtNLM"/>
    </source>
</evidence>
<evidence type="ECO:0000313" key="2">
    <source>
        <dbReference type="EMBL" id="GGY22708.1"/>
    </source>
</evidence>
<name>A0ABQ2ZU73_9GAMM</name>
<evidence type="ECO:0000256" key="1">
    <source>
        <dbReference type="SAM" id="SignalP"/>
    </source>
</evidence>
<feature type="chain" id="PRO_5047007198" description="DUF1800 domain-containing protein" evidence="1">
    <location>
        <begin position="28"/>
        <end position="535"/>
    </location>
</feature>
<dbReference type="Proteomes" id="UP000621898">
    <property type="component" value="Unassembled WGS sequence"/>
</dbReference>
<comment type="caution">
    <text evidence="2">The sequence shown here is derived from an EMBL/GenBank/DDBJ whole genome shotgun (WGS) entry which is preliminary data.</text>
</comment>
<proteinExistence type="predicted"/>
<dbReference type="Pfam" id="PF08811">
    <property type="entry name" value="DUF1800"/>
    <property type="match status" value="1"/>
</dbReference>